<organism evidence="6 7">
    <name type="scientific">Polistes dominula</name>
    <name type="common">European paper wasp</name>
    <name type="synonym">Vespa dominula</name>
    <dbReference type="NCBI Taxonomy" id="743375"/>
    <lineage>
        <taxon>Eukaryota</taxon>
        <taxon>Metazoa</taxon>
        <taxon>Ecdysozoa</taxon>
        <taxon>Arthropoda</taxon>
        <taxon>Hexapoda</taxon>
        <taxon>Insecta</taxon>
        <taxon>Pterygota</taxon>
        <taxon>Neoptera</taxon>
        <taxon>Endopterygota</taxon>
        <taxon>Hymenoptera</taxon>
        <taxon>Apocrita</taxon>
        <taxon>Aculeata</taxon>
        <taxon>Vespoidea</taxon>
        <taxon>Vespidae</taxon>
        <taxon>Polistinae</taxon>
        <taxon>Polistini</taxon>
        <taxon>Polistes</taxon>
    </lineage>
</organism>
<proteinExistence type="inferred from homology"/>
<evidence type="ECO:0000256" key="3">
    <source>
        <dbReference type="RuleBase" id="RU003616"/>
    </source>
</evidence>
<evidence type="ECO:0000256" key="4">
    <source>
        <dbReference type="SAM" id="MobiDB-lite"/>
    </source>
</evidence>
<dbReference type="InterPro" id="IPR001436">
    <property type="entry name" value="Alpha-crystallin/sHSP_animal"/>
</dbReference>
<dbReference type="CDD" id="cd06526">
    <property type="entry name" value="metazoan_ACD"/>
    <property type="match status" value="1"/>
</dbReference>
<evidence type="ECO:0000313" key="6">
    <source>
        <dbReference type="Proteomes" id="UP000694924"/>
    </source>
</evidence>
<protein>
    <submittedName>
        <fullName evidence="7">Protein lethal(2)essential for life-like</fullName>
    </submittedName>
</protein>
<dbReference type="Proteomes" id="UP000694924">
    <property type="component" value="Unplaced"/>
</dbReference>
<reference evidence="7" key="1">
    <citation type="submission" date="2025-08" db="UniProtKB">
        <authorList>
            <consortium name="RefSeq"/>
        </authorList>
    </citation>
    <scope>IDENTIFICATION</scope>
    <source>
        <tissue evidence="7">Whole body</tissue>
    </source>
</reference>
<dbReference type="Gene3D" id="3.30.1370.230">
    <property type="entry name" value="Stn1, C-terminal wHTH domain"/>
    <property type="match status" value="1"/>
</dbReference>
<feature type="compositionally biased region" description="Basic and acidic residues" evidence="4">
    <location>
        <begin position="187"/>
        <end position="253"/>
    </location>
</feature>
<evidence type="ECO:0000259" key="5">
    <source>
        <dbReference type="PROSITE" id="PS01031"/>
    </source>
</evidence>
<evidence type="ECO:0000313" key="7">
    <source>
        <dbReference type="RefSeq" id="XP_015178479.1"/>
    </source>
</evidence>
<dbReference type="PANTHER" id="PTHR45640">
    <property type="entry name" value="HEAT SHOCK PROTEIN HSP-12.2-RELATED"/>
    <property type="match status" value="1"/>
</dbReference>
<dbReference type="SUPFAM" id="SSF49764">
    <property type="entry name" value="HSP20-like chaperones"/>
    <property type="match status" value="1"/>
</dbReference>
<dbReference type="RefSeq" id="XP_015178479.1">
    <property type="nucleotide sequence ID" value="XM_015322993.1"/>
</dbReference>
<name>A0ABM1IE42_POLDO</name>
<accession>A0ABM1IE42</accession>
<dbReference type="PANTHER" id="PTHR45640:SF13">
    <property type="entry name" value="HEAT SHOCK PROTEIN 22-RELATED"/>
    <property type="match status" value="1"/>
</dbReference>
<keyword evidence="1" id="KW-0346">Stress response</keyword>
<dbReference type="InterPro" id="IPR038240">
    <property type="entry name" value="Stn1_C_sf"/>
</dbReference>
<dbReference type="Gene3D" id="2.60.40.790">
    <property type="match status" value="1"/>
</dbReference>
<keyword evidence="6" id="KW-1185">Reference proteome</keyword>
<evidence type="ECO:0000256" key="2">
    <source>
        <dbReference type="PROSITE-ProRule" id="PRU00285"/>
    </source>
</evidence>
<dbReference type="PROSITE" id="PS01031">
    <property type="entry name" value="SHSP"/>
    <property type="match status" value="1"/>
</dbReference>
<dbReference type="InterPro" id="IPR008978">
    <property type="entry name" value="HSP20-like_chaperone"/>
</dbReference>
<dbReference type="Pfam" id="PF00011">
    <property type="entry name" value="HSP20"/>
    <property type="match status" value="1"/>
</dbReference>
<comment type="similarity">
    <text evidence="2 3">Belongs to the small heat shock protein (HSP20) family.</text>
</comment>
<feature type="compositionally biased region" description="Basic and acidic residues" evidence="4">
    <location>
        <begin position="166"/>
        <end position="178"/>
    </location>
</feature>
<gene>
    <name evidence="7" type="primary">LOC107067458</name>
</gene>
<feature type="region of interest" description="Disordered" evidence="4">
    <location>
        <begin position="166"/>
        <end position="253"/>
    </location>
</feature>
<dbReference type="PRINTS" id="PR00299">
    <property type="entry name" value="ACRYSTALLIN"/>
</dbReference>
<sequence>MSLIPLIFSNWWEDLERPHRLFDQNFGVGLYPDQLLDPTVQEEFLRMPTLERRMKPLFYYRPWAELLRRGSNVNEGTSTVKADKDKFQVVLDVKQFKPDEINVKVTDKYVVVEAKHEEQKDEHGWISRQFTRKYMIPEQCDIDQVSSSLSSDGVLSITAPRKEKMIKEKNERKIKIEQTGKPAILEKQAEKKEEKEEPKKEEPKKEESKKEEPKKVESKKMEPKKEECKKEECKKEECKRDECKKEESKKEKK</sequence>
<dbReference type="GeneID" id="107067458"/>
<evidence type="ECO:0000256" key="1">
    <source>
        <dbReference type="ARBA" id="ARBA00023016"/>
    </source>
</evidence>
<feature type="domain" description="SHSP" evidence="5">
    <location>
        <begin position="68"/>
        <end position="177"/>
    </location>
</feature>
<dbReference type="InterPro" id="IPR002068">
    <property type="entry name" value="A-crystallin/Hsp20_dom"/>
</dbReference>